<keyword evidence="2" id="KW-0547">Nucleotide-binding</keyword>
<dbReference type="InterPro" id="IPR040999">
    <property type="entry name" value="Mak_N_cap"/>
</dbReference>
<keyword evidence="1" id="KW-0808">Transferase</keyword>
<organism evidence="6 7">
    <name type="scientific">Nocardioides guangzhouensis</name>
    <dbReference type="NCBI Taxonomy" id="2497878"/>
    <lineage>
        <taxon>Bacteria</taxon>
        <taxon>Bacillati</taxon>
        <taxon>Actinomycetota</taxon>
        <taxon>Actinomycetes</taxon>
        <taxon>Propionibacteriales</taxon>
        <taxon>Nocardioidaceae</taxon>
        <taxon>Nocardioides</taxon>
    </lineage>
</organism>
<dbReference type="AlphaFoldDB" id="A0A4Q4ZHB7"/>
<dbReference type="RefSeq" id="WP_134715351.1">
    <property type="nucleotide sequence ID" value="NZ_SDKM01000007.1"/>
</dbReference>
<reference evidence="6 7" key="1">
    <citation type="submission" date="2019-01" db="EMBL/GenBank/DDBJ databases">
        <title>Nocardioides guangzhouensis sp. nov., an actinobacterium isolated from soil.</title>
        <authorList>
            <person name="Fu Y."/>
            <person name="Cai Y."/>
            <person name="Lin Z."/>
            <person name="Chen P."/>
        </authorList>
    </citation>
    <scope>NUCLEOTIDE SEQUENCE [LARGE SCALE GENOMIC DNA]</scope>
    <source>
        <strain evidence="6 7">130</strain>
    </source>
</reference>
<dbReference type="Proteomes" id="UP000295198">
    <property type="component" value="Unassembled WGS sequence"/>
</dbReference>
<feature type="domain" description="Maltokinase N-terminal cap" evidence="5">
    <location>
        <begin position="20"/>
        <end position="99"/>
    </location>
</feature>
<evidence type="ECO:0000256" key="2">
    <source>
        <dbReference type="ARBA" id="ARBA00022741"/>
    </source>
</evidence>
<dbReference type="Pfam" id="PF18085">
    <property type="entry name" value="Mak_N_cap"/>
    <property type="match status" value="1"/>
</dbReference>
<name>A0A4Q4ZHB7_9ACTN</name>
<sequence length="183" mass="19449">MAILHRATLTPSKPALVEAWLDRQPWGGSGELEVIGSYRFDDPEGAVGVEGILVRRAGQVLHAPLTYRGAPLEGAEASLVGTTSHSALGTRWVYEAASDPVAVACFTRALAGEQDQVTLELYEGEELIARPEPAVRLQRRPGSAATTGDLRLARVLTDPPEALDGAEQLVATWSDGEAVVAVR</sequence>
<dbReference type="OrthoDB" id="3787729at2"/>
<gene>
    <name evidence="6" type="ORF">EKO23_06420</name>
</gene>
<protein>
    <recommendedName>
        <fullName evidence="5">Maltokinase N-terminal cap domain-containing protein</fullName>
    </recommendedName>
</protein>
<dbReference type="GO" id="GO:0016301">
    <property type="term" value="F:kinase activity"/>
    <property type="evidence" value="ECO:0007669"/>
    <property type="project" value="UniProtKB-KW"/>
</dbReference>
<evidence type="ECO:0000259" key="5">
    <source>
        <dbReference type="Pfam" id="PF18085"/>
    </source>
</evidence>
<proteinExistence type="predicted"/>
<dbReference type="GO" id="GO:0005524">
    <property type="term" value="F:ATP binding"/>
    <property type="evidence" value="ECO:0007669"/>
    <property type="project" value="UniProtKB-KW"/>
</dbReference>
<keyword evidence="4" id="KW-0067">ATP-binding</keyword>
<evidence type="ECO:0000313" key="7">
    <source>
        <dbReference type="Proteomes" id="UP000295198"/>
    </source>
</evidence>
<dbReference type="EMBL" id="SDKM01000007">
    <property type="protein sequence ID" value="RYP87238.1"/>
    <property type="molecule type" value="Genomic_DNA"/>
</dbReference>
<evidence type="ECO:0000256" key="3">
    <source>
        <dbReference type="ARBA" id="ARBA00022777"/>
    </source>
</evidence>
<evidence type="ECO:0000256" key="4">
    <source>
        <dbReference type="ARBA" id="ARBA00022840"/>
    </source>
</evidence>
<comment type="caution">
    <text evidence="6">The sequence shown here is derived from an EMBL/GenBank/DDBJ whole genome shotgun (WGS) entry which is preliminary data.</text>
</comment>
<keyword evidence="7" id="KW-1185">Reference proteome</keyword>
<accession>A0A4Q4ZHB7</accession>
<evidence type="ECO:0000313" key="6">
    <source>
        <dbReference type="EMBL" id="RYP87238.1"/>
    </source>
</evidence>
<evidence type="ECO:0000256" key="1">
    <source>
        <dbReference type="ARBA" id="ARBA00022679"/>
    </source>
</evidence>
<keyword evidence="3" id="KW-0418">Kinase</keyword>